<dbReference type="InterPro" id="IPR038552">
    <property type="entry name" value="Tim21_IMS_sf"/>
</dbReference>
<feature type="transmembrane region" description="Helical" evidence="10">
    <location>
        <begin position="63"/>
        <end position="83"/>
    </location>
</feature>
<dbReference type="GO" id="GO:0030150">
    <property type="term" value="P:protein import into mitochondrial matrix"/>
    <property type="evidence" value="ECO:0007669"/>
    <property type="project" value="UniProtKB-UniRule"/>
</dbReference>
<evidence type="ECO:0000256" key="6">
    <source>
        <dbReference type="ARBA" id="ARBA00022946"/>
    </source>
</evidence>
<dbReference type="PANTHER" id="PTHR13032">
    <property type="entry name" value="MITOCHONDRIAL IMPORT INNER MEMBRANE TRANSLOCASE SUBUNIT TIM21"/>
    <property type="match status" value="1"/>
</dbReference>
<evidence type="ECO:0000256" key="9">
    <source>
        <dbReference type="ARBA" id="ARBA00023136"/>
    </source>
</evidence>
<keyword evidence="10" id="KW-0811">Translocation</keyword>
<keyword evidence="13" id="KW-1185">Reference proteome</keyword>
<comment type="function">
    <text evidence="10">Essential component of the TIM23 complex, a complex that mediates the translocation of transit peptide-containing proteins across the mitochondrial inner membrane.</text>
</comment>
<evidence type="ECO:0000313" key="12">
    <source>
        <dbReference type="EMBL" id="KAG2179660.1"/>
    </source>
</evidence>
<keyword evidence="9 10" id="KW-0472">Membrane</keyword>
<proteinExistence type="inferred from homology"/>
<dbReference type="GO" id="GO:0005744">
    <property type="term" value="C:TIM23 mitochondrial import inner membrane translocase complex"/>
    <property type="evidence" value="ECO:0007669"/>
    <property type="project" value="UniProtKB-UniRule"/>
</dbReference>
<accession>A0A8H7UE56</accession>
<dbReference type="Proteomes" id="UP000612746">
    <property type="component" value="Unassembled WGS sequence"/>
</dbReference>
<dbReference type="AlphaFoldDB" id="A0A8H7UE56"/>
<reference evidence="12" key="1">
    <citation type="submission" date="2020-12" db="EMBL/GenBank/DDBJ databases">
        <title>Metabolic potential, ecology and presence of endohyphal bacteria is reflected in genomic diversity of Mucoromycotina.</title>
        <authorList>
            <person name="Muszewska A."/>
            <person name="Okrasinska A."/>
            <person name="Steczkiewicz K."/>
            <person name="Drgas O."/>
            <person name="Orlowska M."/>
            <person name="Perlinska-Lenart U."/>
            <person name="Aleksandrzak-Piekarczyk T."/>
            <person name="Szatraj K."/>
            <person name="Zielenkiewicz U."/>
            <person name="Pilsyk S."/>
            <person name="Malc E."/>
            <person name="Mieczkowski P."/>
            <person name="Kruszewska J.S."/>
            <person name="Biernat P."/>
            <person name="Pawlowska J."/>
        </authorList>
    </citation>
    <scope>NUCLEOTIDE SEQUENCE</scope>
    <source>
        <strain evidence="12">WA0000051536</strain>
    </source>
</reference>
<keyword evidence="4 10" id="KW-0812">Transmembrane</keyword>
<dbReference type="EMBL" id="JAEPRA010000010">
    <property type="protein sequence ID" value="KAG2179660.1"/>
    <property type="molecule type" value="Genomic_DNA"/>
</dbReference>
<comment type="caution">
    <text evidence="12">The sequence shown here is derived from an EMBL/GenBank/DDBJ whole genome shotgun (WGS) entry which is preliminary data.</text>
</comment>
<keyword evidence="5 10" id="KW-0999">Mitochondrion inner membrane</keyword>
<keyword evidence="8 10" id="KW-0496">Mitochondrion</keyword>
<evidence type="ECO:0000256" key="3">
    <source>
        <dbReference type="ARBA" id="ARBA00020726"/>
    </source>
</evidence>
<evidence type="ECO:0000256" key="7">
    <source>
        <dbReference type="ARBA" id="ARBA00022989"/>
    </source>
</evidence>
<evidence type="ECO:0000256" key="1">
    <source>
        <dbReference type="ARBA" id="ARBA00004434"/>
    </source>
</evidence>
<evidence type="ECO:0000256" key="4">
    <source>
        <dbReference type="ARBA" id="ARBA00022692"/>
    </source>
</evidence>
<comment type="subunit">
    <text evidence="10">Component of the TIM23 complex.</text>
</comment>
<evidence type="ECO:0000256" key="2">
    <source>
        <dbReference type="ARBA" id="ARBA00010867"/>
    </source>
</evidence>
<name>A0A8H7UE56_9FUNG</name>
<evidence type="ECO:0000256" key="5">
    <source>
        <dbReference type="ARBA" id="ARBA00022792"/>
    </source>
</evidence>
<keyword evidence="6" id="KW-0809">Transit peptide</keyword>
<keyword evidence="10" id="KW-0653">Protein transport</keyword>
<organism evidence="12 13">
    <name type="scientific">Umbelopsis vinacea</name>
    <dbReference type="NCBI Taxonomy" id="44442"/>
    <lineage>
        <taxon>Eukaryota</taxon>
        <taxon>Fungi</taxon>
        <taxon>Fungi incertae sedis</taxon>
        <taxon>Mucoromycota</taxon>
        <taxon>Mucoromycotina</taxon>
        <taxon>Umbelopsidomycetes</taxon>
        <taxon>Umbelopsidales</taxon>
        <taxon>Umbelopsidaceae</taxon>
        <taxon>Umbelopsis</taxon>
    </lineage>
</organism>
<gene>
    <name evidence="12" type="ORF">INT44_006508</name>
</gene>
<dbReference type="Gene3D" id="3.10.450.320">
    <property type="entry name" value="Mitochondrial import inner membrane translocase subunit Tim21"/>
    <property type="match status" value="1"/>
</dbReference>
<dbReference type="FunFam" id="3.10.450.320:FF:000002">
    <property type="entry name" value="Mitochondrial import inner membrane translocase subunit tim21"/>
    <property type="match status" value="1"/>
</dbReference>
<keyword evidence="10" id="KW-0813">Transport</keyword>
<comment type="similarity">
    <text evidence="2 10">Belongs to the TIM21 family.</text>
</comment>
<comment type="subcellular location">
    <subcellularLocation>
        <location evidence="1 10">Mitochondrion inner membrane</location>
        <topology evidence="1 10">Single-pass membrane protein</topology>
    </subcellularLocation>
</comment>
<evidence type="ECO:0000256" key="10">
    <source>
        <dbReference type="RuleBase" id="RU367142"/>
    </source>
</evidence>
<feature type="region of interest" description="Disordered" evidence="11">
    <location>
        <begin position="111"/>
        <end position="130"/>
    </location>
</feature>
<dbReference type="InterPro" id="IPR013261">
    <property type="entry name" value="Tim21"/>
</dbReference>
<protein>
    <recommendedName>
        <fullName evidence="3 10">Mitochondrial import inner membrane translocase subunit Tim21</fullName>
    </recommendedName>
</protein>
<evidence type="ECO:0000256" key="8">
    <source>
        <dbReference type="ARBA" id="ARBA00023128"/>
    </source>
</evidence>
<sequence length="206" mass="22935">MLRRSVTNLRGPLLKQQQRAFSASRPSLANDTRRSALISQQTVKEWKDLTAPQKVVAATKTSANIGLILAGAAVTGTILYYVGSELFSSQSSTHIFSDALDRVRQHEELSAMLGSPIKGHGEPSRSRSRRNRRILHQLAQDSEGNEHLLMRFYVEGPDNEGTCIVNMVKDDNGKWQYKQLYVDVPGQGLPSRRIFIEGSANTSRRA</sequence>
<keyword evidence="7 10" id="KW-1133">Transmembrane helix</keyword>
<dbReference type="OrthoDB" id="436405at2759"/>
<evidence type="ECO:0000313" key="13">
    <source>
        <dbReference type="Proteomes" id="UP000612746"/>
    </source>
</evidence>
<dbReference type="PANTHER" id="PTHR13032:SF6">
    <property type="entry name" value="MITOCHONDRIAL IMPORT INNER MEMBRANE TRANSLOCASE SUBUNIT TIM21"/>
    <property type="match status" value="1"/>
</dbReference>
<dbReference type="Pfam" id="PF08294">
    <property type="entry name" value="TIM21"/>
    <property type="match status" value="1"/>
</dbReference>
<evidence type="ECO:0000256" key="11">
    <source>
        <dbReference type="SAM" id="MobiDB-lite"/>
    </source>
</evidence>